<keyword evidence="3" id="KW-1185">Reference proteome</keyword>
<dbReference type="OrthoDB" id="4301396at2"/>
<dbReference type="RefSeq" id="WP_132609214.1">
    <property type="nucleotide sequence ID" value="NZ_SMKQ01000008.1"/>
</dbReference>
<reference evidence="2 3" key="1">
    <citation type="submission" date="2019-03" db="EMBL/GenBank/DDBJ databases">
        <title>Draft genome sequences of novel Actinobacteria.</title>
        <authorList>
            <person name="Sahin N."/>
            <person name="Ay H."/>
            <person name="Saygin H."/>
        </authorList>
    </citation>
    <scope>NUCLEOTIDE SEQUENCE [LARGE SCALE GENOMIC DNA]</scope>
    <source>
        <strain evidence="2 3">CH32</strain>
    </source>
</reference>
<organism evidence="2 3">
    <name type="scientific">Nonomuraea terrae</name>
    <dbReference type="NCBI Taxonomy" id="2530383"/>
    <lineage>
        <taxon>Bacteria</taxon>
        <taxon>Bacillati</taxon>
        <taxon>Actinomycetota</taxon>
        <taxon>Actinomycetes</taxon>
        <taxon>Streptosporangiales</taxon>
        <taxon>Streptosporangiaceae</taxon>
        <taxon>Nonomuraea</taxon>
    </lineage>
</organism>
<evidence type="ECO:0000313" key="3">
    <source>
        <dbReference type="Proteomes" id="UP000295302"/>
    </source>
</evidence>
<evidence type="ECO:0000313" key="2">
    <source>
        <dbReference type="EMBL" id="TDD54591.1"/>
    </source>
</evidence>
<dbReference type="EMBL" id="SMKQ01000008">
    <property type="protein sequence ID" value="TDD54591.1"/>
    <property type="molecule type" value="Genomic_DNA"/>
</dbReference>
<proteinExistence type="predicted"/>
<evidence type="ECO:0000256" key="1">
    <source>
        <dbReference type="SAM" id="MobiDB-lite"/>
    </source>
</evidence>
<gene>
    <name evidence="2" type="ORF">E1286_05220</name>
</gene>
<name>A0A4R4Z8G5_9ACTN</name>
<protein>
    <submittedName>
        <fullName evidence="2">Uncharacterized protein</fullName>
    </submittedName>
</protein>
<feature type="region of interest" description="Disordered" evidence="1">
    <location>
        <begin position="127"/>
        <end position="146"/>
    </location>
</feature>
<comment type="caution">
    <text evidence="2">The sequence shown here is derived from an EMBL/GenBank/DDBJ whole genome shotgun (WGS) entry which is preliminary data.</text>
</comment>
<accession>A0A4R4Z8G5</accession>
<sequence>MRDVLRPGGGESRMTWRLLGNLIRHLPPESATKTALRNKMSDAEIAQAAKHGDPSQGQWSQLEMLMATISDKLSWLLHATLVANGGKSKKPEPTPRPGVKAKSAKRHRALTAEQSEAVLRRIHGADLHGTWQHTKPGRVAHLPRSN</sequence>
<dbReference type="Proteomes" id="UP000295302">
    <property type="component" value="Unassembled WGS sequence"/>
</dbReference>
<dbReference type="AlphaFoldDB" id="A0A4R4Z8G5"/>
<feature type="region of interest" description="Disordered" evidence="1">
    <location>
        <begin position="83"/>
        <end position="110"/>
    </location>
</feature>